<dbReference type="RefSeq" id="WP_091675740.1">
    <property type="nucleotide sequence ID" value="NZ_FOKG01000016.1"/>
</dbReference>
<evidence type="ECO:0000256" key="1">
    <source>
        <dbReference type="SAM" id="SignalP"/>
    </source>
</evidence>
<dbReference type="Proteomes" id="UP000243799">
    <property type="component" value="Unassembled WGS sequence"/>
</dbReference>
<accession>A0A1I1BR53</accession>
<keyword evidence="2" id="KW-0255">Endonuclease</keyword>
<dbReference type="EMBL" id="FOKG01000016">
    <property type="protein sequence ID" value="SFB52934.1"/>
    <property type="molecule type" value="Genomic_DNA"/>
</dbReference>
<gene>
    <name evidence="2" type="ORF">SAMN05216266_116111</name>
</gene>
<organism evidence="2 3">
    <name type="scientific">Amycolatopsis marina</name>
    <dbReference type="NCBI Taxonomy" id="490629"/>
    <lineage>
        <taxon>Bacteria</taxon>
        <taxon>Bacillati</taxon>
        <taxon>Actinomycetota</taxon>
        <taxon>Actinomycetes</taxon>
        <taxon>Pseudonocardiales</taxon>
        <taxon>Pseudonocardiaceae</taxon>
        <taxon>Amycolatopsis</taxon>
    </lineage>
</organism>
<keyword evidence="2" id="KW-0378">Hydrolase</keyword>
<dbReference type="GO" id="GO:0004519">
    <property type="term" value="F:endonuclease activity"/>
    <property type="evidence" value="ECO:0007669"/>
    <property type="project" value="UniProtKB-KW"/>
</dbReference>
<sequence length="267" mass="28433">MKKLFVLLMAGLIAVLTSWGPAGAVDLPEHSGGPYSLMQMNLCLSGLAGCYGDTEYPKVVDETVTQIQANEPNAVTLNEACSGDAENIAARTGYHLRFATVIYNGAPLPCVAPGERGVFGNAVLTKEQITDSTDQAFLAQSGREERRWLCVSTARGLVVCGAHLSTRGSAEARAANDGQCAELTRILASRSARAATIFAGDVNRQGSCAPEDMWTLTDATAEQAPGIQHGYGTAADFRGPRTEIEPAKYTDHDFLVLHSRLVPPHAR</sequence>
<keyword evidence="2" id="KW-0269">Exonuclease</keyword>
<keyword evidence="1" id="KW-0732">Signal</keyword>
<proteinExistence type="predicted"/>
<protein>
    <submittedName>
        <fullName evidence="2">Endonuclease/Exonuclease/phosphatase family protein</fullName>
    </submittedName>
</protein>
<evidence type="ECO:0000313" key="2">
    <source>
        <dbReference type="EMBL" id="SFB52934.1"/>
    </source>
</evidence>
<dbReference type="Gene3D" id="3.60.10.10">
    <property type="entry name" value="Endonuclease/exonuclease/phosphatase"/>
    <property type="match status" value="1"/>
</dbReference>
<dbReference type="SUPFAM" id="SSF56219">
    <property type="entry name" value="DNase I-like"/>
    <property type="match status" value="1"/>
</dbReference>
<name>A0A1I1BR53_9PSEU</name>
<dbReference type="OrthoDB" id="3357160at2"/>
<dbReference type="GO" id="GO:0004527">
    <property type="term" value="F:exonuclease activity"/>
    <property type="evidence" value="ECO:0007669"/>
    <property type="project" value="UniProtKB-KW"/>
</dbReference>
<evidence type="ECO:0000313" key="3">
    <source>
        <dbReference type="Proteomes" id="UP000243799"/>
    </source>
</evidence>
<feature type="chain" id="PRO_5017229529" evidence="1">
    <location>
        <begin position="25"/>
        <end position="267"/>
    </location>
</feature>
<feature type="signal peptide" evidence="1">
    <location>
        <begin position="1"/>
        <end position="24"/>
    </location>
</feature>
<dbReference type="AlphaFoldDB" id="A0A1I1BR53"/>
<keyword evidence="3" id="KW-1185">Reference proteome</keyword>
<dbReference type="InterPro" id="IPR036691">
    <property type="entry name" value="Endo/exonu/phosph_ase_sf"/>
</dbReference>
<keyword evidence="2" id="KW-0540">Nuclease</keyword>
<reference evidence="3" key="1">
    <citation type="submission" date="2016-10" db="EMBL/GenBank/DDBJ databases">
        <authorList>
            <person name="Varghese N."/>
            <person name="Submissions S."/>
        </authorList>
    </citation>
    <scope>NUCLEOTIDE SEQUENCE [LARGE SCALE GENOMIC DNA]</scope>
    <source>
        <strain evidence="3">CGMCC 4.3568</strain>
    </source>
</reference>